<evidence type="ECO:0000313" key="2">
    <source>
        <dbReference type="RefSeq" id="XP_016499914.1"/>
    </source>
</evidence>
<gene>
    <name evidence="2" type="primary">LOC107818423</name>
</gene>
<protein>
    <recommendedName>
        <fullName evidence="1">Neprosin PEP catalytic domain-containing protein</fullName>
    </recommendedName>
</protein>
<dbReference type="AlphaFoldDB" id="A0A1S4CG15"/>
<dbReference type="OrthoDB" id="1858978at2759"/>
<dbReference type="Pfam" id="PF03080">
    <property type="entry name" value="Neprosin"/>
    <property type="match status" value="1"/>
</dbReference>
<dbReference type="PANTHER" id="PTHR31589:SF240">
    <property type="entry name" value="NEPROSIN DOMAIN-CONTAINING PROTEIN"/>
    <property type="match status" value="1"/>
</dbReference>
<dbReference type="InterPro" id="IPR004314">
    <property type="entry name" value="Neprosin"/>
</dbReference>
<organism evidence="2">
    <name type="scientific">Nicotiana tabacum</name>
    <name type="common">Common tobacco</name>
    <dbReference type="NCBI Taxonomy" id="4097"/>
    <lineage>
        <taxon>Eukaryota</taxon>
        <taxon>Viridiplantae</taxon>
        <taxon>Streptophyta</taxon>
        <taxon>Embryophyta</taxon>
        <taxon>Tracheophyta</taxon>
        <taxon>Spermatophyta</taxon>
        <taxon>Magnoliopsida</taxon>
        <taxon>eudicotyledons</taxon>
        <taxon>Gunneridae</taxon>
        <taxon>Pentapetalae</taxon>
        <taxon>asterids</taxon>
        <taxon>lamiids</taxon>
        <taxon>Solanales</taxon>
        <taxon>Solanaceae</taxon>
        <taxon>Nicotianoideae</taxon>
        <taxon>Nicotianeae</taxon>
        <taxon>Nicotiana</taxon>
    </lineage>
</organism>
<sequence length="165" mass="18532">MEKQLKLSNKSAVKTIKMKPILSRKKQNLVTSSTNQSPRIWLNGKGCPSGTVPIKRITKDDLIRQTHMPPPEDVTFDVQLVATNNNSEPKGIYRSSQGYKVDPTLYGDNKTRLFIHFQAGNKHCFNTLCPGFVLVNTEIPVDMVYDQVSHRGDKASLEDTMSIGR</sequence>
<dbReference type="PaxDb" id="4097-A0A1S4CG15"/>
<feature type="domain" description="Neprosin PEP catalytic" evidence="1">
    <location>
        <begin position="96"/>
        <end position="163"/>
    </location>
</feature>
<proteinExistence type="predicted"/>
<feature type="non-terminal residue" evidence="2">
    <location>
        <position position="165"/>
    </location>
</feature>
<dbReference type="STRING" id="4097.A0A1S4CG15"/>
<dbReference type="InterPro" id="IPR053168">
    <property type="entry name" value="Glutamic_endopeptidase"/>
</dbReference>
<name>A0A1S4CG15_TOBAC</name>
<dbReference type="KEGG" id="nta:107818423"/>
<dbReference type="RefSeq" id="XP_016499914.1">
    <property type="nucleotide sequence ID" value="XM_016644428.1"/>
</dbReference>
<accession>A0A1S4CG15</accession>
<dbReference type="PANTHER" id="PTHR31589">
    <property type="entry name" value="PROTEIN, PUTATIVE (DUF239)-RELATED-RELATED"/>
    <property type="match status" value="1"/>
</dbReference>
<evidence type="ECO:0000259" key="1">
    <source>
        <dbReference type="Pfam" id="PF03080"/>
    </source>
</evidence>
<reference evidence="2" key="1">
    <citation type="submission" date="2025-08" db="UniProtKB">
        <authorList>
            <consortium name="RefSeq"/>
        </authorList>
    </citation>
    <scope>IDENTIFICATION</scope>
</reference>